<comment type="cofactor">
    <cofactor evidence="2">
        <name>Mg(2+)</name>
        <dbReference type="ChEBI" id="CHEBI:18420"/>
    </cofactor>
</comment>
<dbReference type="SMART" id="SM01329">
    <property type="entry name" value="Iso_dh"/>
    <property type="match status" value="1"/>
</dbReference>
<keyword evidence="5" id="KW-0520">NAD</keyword>
<keyword evidence="4 8" id="KW-0560">Oxidoreductase</keyword>
<evidence type="ECO:0000259" key="7">
    <source>
        <dbReference type="SMART" id="SM01329"/>
    </source>
</evidence>
<evidence type="ECO:0000256" key="2">
    <source>
        <dbReference type="ARBA" id="ARBA00001946"/>
    </source>
</evidence>
<dbReference type="PANTHER" id="PTHR43275">
    <property type="entry name" value="D-MALATE DEHYDROGENASE [DECARBOXYLATING]"/>
    <property type="match status" value="1"/>
</dbReference>
<comment type="cofactor">
    <cofactor evidence="1">
        <name>Mn(2+)</name>
        <dbReference type="ChEBI" id="CHEBI:29035"/>
    </cofactor>
</comment>
<evidence type="ECO:0000256" key="5">
    <source>
        <dbReference type="ARBA" id="ARBA00023027"/>
    </source>
</evidence>
<evidence type="ECO:0000256" key="1">
    <source>
        <dbReference type="ARBA" id="ARBA00001936"/>
    </source>
</evidence>
<dbReference type="PROSITE" id="PS00470">
    <property type="entry name" value="IDH_IMDH"/>
    <property type="match status" value="1"/>
</dbReference>
<dbReference type="InterPro" id="IPR050501">
    <property type="entry name" value="ICDH/IPMDH"/>
</dbReference>
<keyword evidence="6" id="KW-0464">Manganese</keyword>
<dbReference type="EC" id="1.1.1.83" evidence="8"/>
<protein>
    <submittedName>
        <fullName evidence="8">D-malate dehydrogenase [decarboxylating]</fullName>
        <ecNumber evidence="8">1.1.1.83</ecNumber>
    </submittedName>
</protein>
<keyword evidence="3" id="KW-0479">Metal-binding</keyword>
<evidence type="ECO:0000313" key="8">
    <source>
        <dbReference type="EMBL" id="MPL70656.1"/>
    </source>
</evidence>
<dbReference type="GO" id="GO:0000287">
    <property type="term" value="F:magnesium ion binding"/>
    <property type="evidence" value="ECO:0007669"/>
    <property type="project" value="InterPro"/>
</dbReference>
<sequence>MIVIVLPVVLEAKVKNYSIAVLEGDGIGPEIIREGLKVLKAVEEVSGVTFSTTYYPYGAEHYLATGEVLPDSALRELEQNNAIFFGAAGDPRVPPGILEIELILKIRFLLDQYINLRPIHLFPNVVSPLRNDKGIDFYIIRENTEDFYNGMGHRFDVRNDNSLRQQCVLEMKRKRYRAQVSIDSQLDIKEDYAITLGLMTRGGAERVFRYSFDLARRKGKAKVTSVDKANVIPHLYTLWREAFSEVSKEYPDISTEFTFVDAVTMWFVKNPENFGVVVAPNLFGDIISDLGAGISGGLGFAAGANINPGGVSMFEPIHGSAPKYKGLNIANPIATILSGGIMLEELGQERLGRLVREAVTAVLRDNVVRTKDMGGRATTSEMGDAIAAKVYEISRGIE</sequence>
<name>A0A644TUK2_9ZZZZ</name>
<reference evidence="8" key="1">
    <citation type="submission" date="2019-08" db="EMBL/GenBank/DDBJ databases">
        <authorList>
            <person name="Kucharzyk K."/>
            <person name="Murdoch R.W."/>
            <person name="Higgins S."/>
            <person name="Loffler F."/>
        </authorList>
    </citation>
    <scope>NUCLEOTIDE SEQUENCE</scope>
</reference>
<feature type="domain" description="Isopropylmalate dehydrogenase-like" evidence="7">
    <location>
        <begin position="18"/>
        <end position="386"/>
    </location>
</feature>
<dbReference type="GO" id="GO:0046553">
    <property type="term" value="F:D-malate dehydrogenase (decarboxylating) (NAD+) activity"/>
    <property type="evidence" value="ECO:0007669"/>
    <property type="project" value="UniProtKB-EC"/>
</dbReference>
<evidence type="ECO:0000256" key="4">
    <source>
        <dbReference type="ARBA" id="ARBA00023002"/>
    </source>
</evidence>
<comment type="caution">
    <text evidence="8">The sequence shown here is derived from an EMBL/GenBank/DDBJ whole genome shotgun (WGS) entry which is preliminary data.</text>
</comment>
<dbReference type="InterPro" id="IPR019818">
    <property type="entry name" value="IsoCit/isopropylmalate_DH_CS"/>
</dbReference>
<evidence type="ECO:0000256" key="3">
    <source>
        <dbReference type="ARBA" id="ARBA00022723"/>
    </source>
</evidence>
<dbReference type="Pfam" id="PF00180">
    <property type="entry name" value="Iso_dh"/>
    <property type="match status" value="1"/>
</dbReference>
<organism evidence="8">
    <name type="scientific">bioreactor metagenome</name>
    <dbReference type="NCBI Taxonomy" id="1076179"/>
    <lineage>
        <taxon>unclassified sequences</taxon>
        <taxon>metagenomes</taxon>
        <taxon>ecological metagenomes</taxon>
    </lineage>
</organism>
<gene>
    <name evidence="8" type="primary">dmlA_2</name>
    <name evidence="8" type="ORF">SDC9_16415</name>
</gene>
<evidence type="ECO:0000256" key="6">
    <source>
        <dbReference type="ARBA" id="ARBA00023211"/>
    </source>
</evidence>
<proteinExistence type="predicted"/>
<dbReference type="GO" id="GO:0051287">
    <property type="term" value="F:NAD binding"/>
    <property type="evidence" value="ECO:0007669"/>
    <property type="project" value="InterPro"/>
</dbReference>
<dbReference type="InterPro" id="IPR024084">
    <property type="entry name" value="IsoPropMal-DH-like_dom"/>
</dbReference>
<dbReference type="Gene3D" id="3.40.718.10">
    <property type="entry name" value="Isopropylmalate Dehydrogenase"/>
    <property type="match status" value="1"/>
</dbReference>
<dbReference type="PANTHER" id="PTHR43275:SF1">
    <property type="entry name" value="D-MALATE DEHYDROGENASE [DECARBOXYLATING]"/>
    <property type="match status" value="1"/>
</dbReference>
<dbReference type="SUPFAM" id="SSF53659">
    <property type="entry name" value="Isocitrate/Isopropylmalate dehydrogenase-like"/>
    <property type="match status" value="1"/>
</dbReference>
<dbReference type="AlphaFoldDB" id="A0A644TUK2"/>
<dbReference type="EMBL" id="VSSQ01000054">
    <property type="protein sequence ID" value="MPL70656.1"/>
    <property type="molecule type" value="Genomic_DNA"/>
</dbReference>
<accession>A0A644TUK2</accession>